<keyword evidence="3" id="KW-1185">Reference proteome</keyword>
<dbReference type="EMBL" id="LR586016">
    <property type="protein sequence ID" value="VIP01113.1"/>
    <property type="molecule type" value="Genomic_DNA"/>
</dbReference>
<proteinExistence type="predicted"/>
<dbReference type="RefSeq" id="WP_162656355.1">
    <property type="nucleotide sequence ID" value="NZ_LR593887.1"/>
</dbReference>
<protein>
    <submittedName>
        <fullName evidence="2">Uncharacterized protein</fullName>
    </submittedName>
</protein>
<evidence type="ECO:0000256" key="1">
    <source>
        <dbReference type="SAM" id="MobiDB-lite"/>
    </source>
</evidence>
<dbReference type="Proteomes" id="UP000464378">
    <property type="component" value="Chromosome"/>
</dbReference>
<name>A0A6C2YJ02_9BACT</name>
<dbReference type="KEGG" id="tim:GMBLW1_28470"/>
<dbReference type="EMBL" id="LR593887">
    <property type="protein sequence ID" value="VTR97651.1"/>
    <property type="molecule type" value="Genomic_DNA"/>
</dbReference>
<organism evidence="2">
    <name type="scientific">Tuwongella immobilis</name>
    <dbReference type="NCBI Taxonomy" id="692036"/>
    <lineage>
        <taxon>Bacteria</taxon>
        <taxon>Pseudomonadati</taxon>
        <taxon>Planctomycetota</taxon>
        <taxon>Planctomycetia</taxon>
        <taxon>Gemmatales</taxon>
        <taxon>Gemmataceae</taxon>
        <taxon>Tuwongella</taxon>
    </lineage>
</organism>
<evidence type="ECO:0000313" key="2">
    <source>
        <dbReference type="EMBL" id="VIP01113.1"/>
    </source>
</evidence>
<reference evidence="2" key="1">
    <citation type="submission" date="2019-04" db="EMBL/GenBank/DDBJ databases">
        <authorList>
            <consortium name="Science for Life Laboratories"/>
        </authorList>
    </citation>
    <scope>NUCLEOTIDE SEQUENCE</scope>
    <source>
        <strain evidence="2">MBLW1</strain>
    </source>
</reference>
<evidence type="ECO:0000313" key="3">
    <source>
        <dbReference type="Proteomes" id="UP000464378"/>
    </source>
</evidence>
<feature type="region of interest" description="Disordered" evidence="1">
    <location>
        <begin position="516"/>
        <end position="540"/>
    </location>
</feature>
<dbReference type="AlphaFoldDB" id="A0A6C2YJ02"/>
<gene>
    <name evidence="2" type="ORF">GMBLW1_28470</name>
</gene>
<sequence>MHPTRLRLLLLFLVVGLANSCDRLPRSRPVASGPIFPFSLEFDGQPIPKRPDGYFDFTTRIHDHLRGETTPETNALIPLLSLYPPSKMDLLTWDPAYLQALGIPHGPQEIPALQRFGKSLQVDSEAADDKSLSFSRLPDCAAGWHAAPNSELWNWLDAQRDILDYFGQAMRRPHYFNPSIPERYLDLDEPSRFYRHPTLDFDIRTLGHATALRVGQSCTRGNYTQAWQDLKTTFAAARHLHRSATLSEIKHAMQMGDLASQSLEFFLGALPADWPHLREMAIELRTLRPNPQVRENFRTVFRLWNWDEIQSWHAYSAQGRSYPHFVPIRNPIPIDRLHWETMFRFSETWMSRYELAATIPDCSRRNAIWNQLNATLRQPRSIIDWMLTPTIHEPIPNYSRNSKVAAEQFMKIKWFGGLEFVNELFDAADRAEQQFELDQLALALAIYRAEHGSYPDSLAAMVPTILPRVPSDRFTGAPLKYQRTRWGYRCFSVGPDETDDGGAYFLPIRLLGSDLRREQPPRPASQTPRSDRLRYPRSVN</sequence>
<accession>A0A6C2YJ02</accession>
<dbReference type="InParanoid" id="A0A6C2YJ02"/>